<evidence type="ECO:0000313" key="1">
    <source>
        <dbReference type="EMBL" id="ESK83142.1"/>
    </source>
</evidence>
<dbReference type="KEGG" id="mrr:Moror_15013"/>
<organism evidence="1 2">
    <name type="scientific">Moniliophthora roreri (strain MCA 2997)</name>
    <name type="common">Cocoa frosty pod rot fungus</name>
    <name type="synonym">Crinipellis roreri</name>
    <dbReference type="NCBI Taxonomy" id="1381753"/>
    <lineage>
        <taxon>Eukaryota</taxon>
        <taxon>Fungi</taxon>
        <taxon>Dikarya</taxon>
        <taxon>Basidiomycota</taxon>
        <taxon>Agaricomycotina</taxon>
        <taxon>Agaricomycetes</taxon>
        <taxon>Agaricomycetidae</taxon>
        <taxon>Agaricales</taxon>
        <taxon>Marasmiineae</taxon>
        <taxon>Marasmiaceae</taxon>
        <taxon>Moniliophthora</taxon>
    </lineage>
</organism>
<reference evidence="1 2" key="1">
    <citation type="journal article" date="2014" name="BMC Genomics">
        <title>Genome and secretome analysis of the hemibiotrophic fungal pathogen, Moniliophthora roreri, which causes frosty pod rot disease of cacao: mechanisms of the biotrophic and necrotrophic phases.</title>
        <authorList>
            <person name="Meinhardt L.W."/>
            <person name="Costa G.G.L."/>
            <person name="Thomazella D.P.T."/>
            <person name="Teixeira P.J.P.L."/>
            <person name="Carazzolle M.F."/>
            <person name="Schuster S.C."/>
            <person name="Carlson J.E."/>
            <person name="Guiltinan M.J."/>
            <person name="Mieczkowski P."/>
            <person name="Farmer A."/>
            <person name="Ramaraj T."/>
            <person name="Crozier J."/>
            <person name="Davis R.E."/>
            <person name="Shao J."/>
            <person name="Melnick R.L."/>
            <person name="Pereira G.A.G."/>
            <person name="Bailey B.A."/>
        </authorList>
    </citation>
    <scope>NUCLEOTIDE SEQUENCE [LARGE SCALE GENOMIC DNA]</scope>
    <source>
        <strain evidence="1 2">MCA 2997</strain>
    </source>
</reference>
<sequence length="274" mass="30785">MSLSVLGPAIDYPAFKGILTFSNEIHISFTPLDFLGLLAVTGTHNLFKETVAMANPIMAPSKPTYPSSQPQLNLFDMSYHNPLHTNVPANQRSTFTTLGEAVNGTPSSNGHSQNWNILVPQGNYTPEEERRCQIGHVDRSRITFDHIKNLGQGVPLRELSFRGSATEQMKGANDQVLAHTQLSRITLHIRWPGYVKRIRNIDILTPTGPITRRQLALAITQHFARFVERAQYEDTTSPEWRLGRPGITFNDIVLHSLYKVLDNAWQAEVSVFSR</sequence>
<accession>V2WNL2</accession>
<dbReference type="HOGENOM" id="CLU_088650_0_0_1"/>
<gene>
    <name evidence="1" type="ORF">Moror_15013</name>
</gene>
<keyword evidence="2" id="KW-1185">Reference proteome</keyword>
<comment type="caution">
    <text evidence="1">The sequence shown here is derived from an EMBL/GenBank/DDBJ whole genome shotgun (WGS) entry which is preliminary data.</text>
</comment>
<proteinExistence type="predicted"/>
<dbReference type="Proteomes" id="UP000017559">
    <property type="component" value="Unassembled WGS sequence"/>
</dbReference>
<dbReference type="OrthoDB" id="2662268at2759"/>
<evidence type="ECO:0000313" key="2">
    <source>
        <dbReference type="Proteomes" id="UP000017559"/>
    </source>
</evidence>
<dbReference type="EMBL" id="AWSO01001655">
    <property type="protein sequence ID" value="ESK83142.1"/>
    <property type="molecule type" value="Genomic_DNA"/>
</dbReference>
<name>V2WNL2_MONRO</name>
<dbReference type="AlphaFoldDB" id="V2WNL2"/>
<protein>
    <submittedName>
        <fullName evidence="1">Uncharacterized protein</fullName>
    </submittedName>
</protein>